<protein>
    <submittedName>
        <fullName evidence="1">Putative secreted protein</fullName>
    </submittedName>
</protein>
<dbReference type="EMBL" id="GGFL01009163">
    <property type="protein sequence ID" value="MBW73341.1"/>
    <property type="molecule type" value="Transcribed_RNA"/>
</dbReference>
<sequence>MKVIGVLVGGFLLLSPERCSHVAGQESVLNTIRHTQQKLNPLWRHKHFAGSNKRLRRQKRSLKRRPKVTLF</sequence>
<name>A0A2M4D762_ANODA</name>
<accession>A0A2M4D762</accession>
<proteinExistence type="predicted"/>
<dbReference type="AlphaFoldDB" id="A0A2M4D762"/>
<organism evidence="1">
    <name type="scientific">Anopheles darlingi</name>
    <name type="common">Mosquito</name>
    <dbReference type="NCBI Taxonomy" id="43151"/>
    <lineage>
        <taxon>Eukaryota</taxon>
        <taxon>Metazoa</taxon>
        <taxon>Ecdysozoa</taxon>
        <taxon>Arthropoda</taxon>
        <taxon>Hexapoda</taxon>
        <taxon>Insecta</taxon>
        <taxon>Pterygota</taxon>
        <taxon>Neoptera</taxon>
        <taxon>Endopterygota</taxon>
        <taxon>Diptera</taxon>
        <taxon>Nematocera</taxon>
        <taxon>Culicoidea</taxon>
        <taxon>Culicidae</taxon>
        <taxon>Anophelinae</taxon>
        <taxon>Anopheles</taxon>
    </lineage>
</organism>
<reference evidence="1" key="1">
    <citation type="submission" date="2018-01" db="EMBL/GenBank/DDBJ databases">
        <title>An insight into the sialome of Amazonian anophelines.</title>
        <authorList>
            <person name="Ribeiro J.M."/>
            <person name="Scarpassa V."/>
            <person name="Calvo E."/>
        </authorList>
    </citation>
    <scope>NUCLEOTIDE SEQUENCE</scope>
</reference>
<evidence type="ECO:0000313" key="1">
    <source>
        <dbReference type="EMBL" id="MBW73341.1"/>
    </source>
</evidence>